<accession>A0A2X2U2I0</accession>
<dbReference type="EMBL" id="UAVW01000004">
    <property type="protein sequence ID" value="SQB10386.1"/>
    <property type="molecule type" value="Genomic_DNA"/>
</dbReference>
<dbReference type="Gene3D" id="2.10.270.10">
    <property type="entry name" value="Cholin Binding"/>
    <property type="match status" value="2"/>
</dbReference>
<proteinExistence type="predicted"/>
<evidence type="ECO:0000313" key="6">
    <source>
        <dbReference type="Proteomes" id="UP000251853"/>
    </source>
</evidence>
<sequence length="328" mass="35978">MIKKTFFAAFSLAFSLAVSLAAATPISVLADTSSNTIIMENCGAYLFEWRPVDCGNGRAFAILVGGNTISESNVILNRGYDYAYTFNPMTYSRPWGSVPDLVNIDGVWAIPENEGTLPEGSQTYTRIVLLTNNTNMDTKERYVDVVHLPNGVDTSTLPPEVRKYLINVDGSDAGAFEGTITSGWVQEGDIWKYRTTDGTFITNSWVQVDEKSYYMNEEGIMLADTITPDGYYVNTKGEKTSYIPGWLQDGASWKYVRKNGYYAANQWIQDADGKWYYFDMAAVMLANATTPDGYYVDANGVWDGQPASAVTGGENPGPGVTTASDTEG</sequence>
<dbReference type="InterPro" id="IPR018337">
    <property type="entry name" value="Cell_wall/Cho-bd_repeat"/>
</dbReference>
<evidence type="ECO:0000313" key="5">
    <source>
        <dbReference type="EMBL" id="SQB10386.1"/>
    </source>
</evidence>
<dbReference type="RefSeq" id="WP_112481759.1">
    <property type="nucleotide sequence ID" value="NZ_JAIWZC010000001.1"/>
</dbReference>
<dbReference type="Proteomes" id="UP000251853">
    <property type="component" value="Unassembled WGS sequence"/>
</dbReference>
<feature type="signal peptide" evidence="4">
    <location>
        <begin position="1"/>
        <end position="30"/>
    </location>
</feature>
<dbReference type="EC" id="3.2.1.96" evidence="5"/>
<keyword evidence="5" id="KW-0378">Hydrolase</keyword>
<keyword evidence="1" id="KW-0677">Repeat</keyword>
<gene>
    <name evidence="5" type="primary">lytB_4</name>
    <name evidence="5" type="ORF">NCTC11224_01707</name>
</gene>
<organism evidence="5 6">
    <name type="scientific">Enterocloster clostridioformis</name>
    <dbReference type="NCBI Taxonomy" id="1531"/>
    <lineage>
        <taxon>Bacteria</taxon>
        <taxon>Bacillati</taxon>
        <taxon>Bacillota</taxon>
        <taxon>Clostridia</taxon>
        <taxon>Lachnospirales</taxon>
        <taxon>Lachnospiraceae</taxon>
        <taxon>Enterocloster</taxon>
    </lineage>
</organism>
<feature type="region of interest" description="Disordered" evidence="3">
    <location>
        <begin position="306"/>
        <end position="328"/>
    </location>
</feature>
<dbReference type="Pfam" id="PF19085">
    <property type="entry name" value="Choline_bind_2"/>
    <property type="match status" value="2"/>
</dbReference>
<feature type="chain" id="PRO_5016104354" evidence="4">
    <location>
        <begin position="31"/>
        <end position="328"/>
    </location>
</feature>
<keyword evidence="4" id="KW-0732">Signal</keyword>
<dbReference type="GO" id="GO:0033925">
    <property type="term" value="F:mannosyl-glycoprotein endo-beta-N-acetylglucosaminidase activity"/>
    <property type="evidence" value="ECO:0007669"/>
    <property type="project" value="UniProtKB-EC"/>
</dbReference>
<evidence type="ECO:0000256" key="3">
    <source>
        <dbReference type="SAM" id="MobiDB-lite"/>
    </source>
</evidence>
<feature type="repeat" description="Cell wall-binding" evidence="2">
    <location>
        <begin position="264"/>
        <end position="284"/>
    </location>
</feature>
<keyword evidence="5" id="KW-0326">Glycosidase</keyword>
<evidence type="ECO:0000256" key="1">
    <source>
        <dbReference type="ARBA" id="ARBA00022737"/>
    </source>
</evidence>
<protein>
    <submittedName>
        <fullName evidence="5">Cell wall binding repeat</fullName>
        <ecNumber evidence="5">3.2.1.96</ecNumber>
    </submittedName>
</protein>
<evidence type="ECO:0000256" key="2">
    <source>
        <dbReference type="PROSITE-ProRule" id="PRU00591"/>
    </source>
</evidence>
<dbReference type="AlphaFoldDB" id="A0A2X2U2I0"/>
<evidence type="ECO:0000256" key="4">
    <source>
        <dbReference type="SAM" id="SignalP"/>
    </source>
</evidence>
<dbReference type="PROSITE" id="PS51170">
    <property type="entry name" value="CW"/>
    <property type="match status" value="1"/>
</dbReference>
<reference evidence="5 6" key="1">
    <citation type="submission" date="2018-06" db="EMBL/GenBank/DDBJ databases">
        <authorList>
            <consortium name="Pathogen Informatics"/>
            <person name="Doyle S."/>
        </authorList>
    </citation>
    <scope>NUCLEOTIDE SEQUENCE [LARGE SCALE GENOMIC DNA]</scope>
    <source>
        <strain evidence="5 6">NCTC11224</strain>
    </source>
</reference>
<dbReference type="SUPFAM" id="SSF69360">
    <property type="entry name" value="Cell wall binding repeat"/>
    <property type="match status" value="1"/>
</dbReference>
<keyword evidence="6" id="KW-1185">Reference proteome</keyword>
<name>A0A2X2U2I0_9FIRM</name>